<accession>A0AAD7B9C8</accession>
<keyword evidence="2" id="KW-1185">Reference proteome</keyword>
<dbReference type="Proteomes" id="UP001221142">
    <property type="component" value="Unassembled WGS sequence"/>
</dbReference>
<gene>
    <name evidence="1" type="ORF">FB45DRAFT_874077</name>
</gene>
<name>A0AAD7B9C8_9AGAR</name>
<evidence type="ECO:0000313" key="1">
    <source>
        <dbReference type="EMBL" id="KAJ7614552.1"/>
    </source>
</evidence>
<proteinExistence type="predicted"/>
<comment type="caution">
    <text evidence="1">The sequence shown here is derived from an EMBL/GenBank/DDBJ whole genome shotgun (WGS) entry which is preliminary data.</text>
</comment>
<organism evidence="1 2">
    <name type="scientific">Roridomyces roridus</name>
    <dbReference type="NCBI Taxonomy" id="1738132"/>
    <lineage>
        <taxon>Eukaryota</taxon>
        <taxon>Fungi</taxon>
        <taxon>Dikarya</taxon>
        <taxon>Basidiomycota</taxon>
        <taxon>Agaricomycotina</taxon>
        <taxon>Agaricomycetes</taxon>
        <taxon>Agaricomycetidae</taxon>
        <taxon>Agaricales</taxon>
        <taxon>Marasmiineae</taxon>
        <taxon>Mycenaceae</taxon>
        <taxon>Roridomyces</taxon>
    </lineage>
</organism>
<evidence type="ECO:0000313" key="2">
    <source>
        <dbReference type="Proteomes" id="UP001221142"/>
    </source>
</evidence>
<reference evidence="1" key="1">
    <citation type="submission" date="2023-03" db="EMBL/GenBank/DDBJ databases">
        <title>Massive genome expansion in bonnet fungi (Mycena s.s.) driven by repeated elements and novel gene families across ecological guilds.</title>
        <authorList>
            <consortium name="Lawrence Berkeley National Laboratory"/>
            <person name="Harder C.B."/>
            <person name="Miyauchi S."/>
            <person name="Viragh M."/>
            <person name="Kuo A."/>
            <person name="Thoen E."/>
            <person name="Andreopoulos B."/>
            <person name="Lu D."/>
            <person name="Skrede I."/>
            <person name="Drula E."/>
            <person name="Henrissat B."/>
            <person name="Morin E."/>
            <person name="Kohler A."/>
            <person name="Barry K."/>
            <person name="LaButti K."/>
            <person name="Morin E."/>
            <person name="Salamov A."/>
            <person name="Lipzen A."/>
            <person name="Mereny Z."/>
            <person name="Hegedus B."/>
            <person name="Baldrian P."/>
            <person name="Stursova M."/>
            <person name="Weitz H."/>
            <person name="Taylor A."/>
            <person name="Grigoriev I.V."/>
            <person name="Nagy L.G."/>
            <person name="Martin F."/>
            <person name="Kauserud H."/>
        </authorList>
    </citation>
    <scope>NUCLEOTIDE SEQUENCE</scope>
    <source>
        <strain evidence="1">9284</strain>
    </source>
</reference>
<sequence>MKEAIQSFWEHGISMCTQVAEFTSNEVHADVPGATKIPPVLVVEPGLGSSRVLVYGGCIGGQLQAFVCVPPCPPLSPHDCFSAREKGELAQKHVILNSMSSLEKLWFHAPLAGSLCHELLRNCTFRRLSYFTCFNPPDIRPIVQSFLERHTLVARISLVSASFDYPPPPTPLVSCVPLANLHAYMGPESMVDLFSYGIPEVFLTWTDYPNVVDVLQRLSILTNRGTALAFSSLCISKTMGYQI</sequence>
<dbReference type="AlphaFoldDB" id="A0AAD7B9C8"/>
<dbReference type="EMBL" id="JARKIF010000026">
    <property type="protein sequence ID" value="KAJ7614552.1"/>
    <property type="molecule type" value="Genomic_DNA"/>
</dbReference>
<protein>
    <submittedName>
        <fullName evidence="1">Uncharacterized protein</fullName>
    </submittedName>
</protein>